<proteinExistence type="predicted"/>
<reference evidence="1 2" key="1">
    <citation type="submission" date="2018-12" db="EMBL/GenBank/DDBJ databases">
        <title>Mesorhizobium carbonis sp. nov., isolated from coal mine water.</title>
        <authorList>
            <person name="Xin W."/>
            <person name="Xu Z."/>
            <person name="Xiang F."/>
            <person name="Zhang J."/>
            <person name="Xi L."/>
            <person name="Liu J."/>
        </authorList>
    </citation>
    <scope>NUCLEOTIDE SEQUENCE [LARGE SCALE GENOMIC DNA]</scope>
    <source>
        <strain evidence="1 2">B2.3</strain>
    </source>
</reference>
<gene>
    <name evidence="1" type="ORF">EJC49_07975</name>
</gene>
<organism evidence="1 2">
    <name type="scientific">Aquibium carbonis</name>
    <dbReference type="NCBI Taxonomy" id="2495581"/>
    <lineage>
        <taxon>Bacteria</taxon>
        <taxon>Pseudomonadati</taxon>
        <taxon>Pseudomonadota</taxon>
        <taxon>Alphaproteobacteria</taxon>
        <taxon>Hyphomicrobiales</taxon>
        <taxon>Phyllobacteriaceae</taxon>
        <taxon>Aquibium</taxon>
    </lineage>
</organism>
<accession>A0A429YZV6</accession>
<keyword evidence="2" id="KW-1185">Reference proteome</keyword>
<dbReference type="OrthoDB" id="9795163at2"/>
<sequence>MTAPSRVREADLYLPVKRLLEGQGYTVKGEVGAADVVALRAGDDEPVIVELKAGFSLSLFHQAIDRQALTDAVYVAVPRGSGRAWLKALVENRKLCRRLGLGLITVTLSDGFVEIHCDPEPYRPRPSKPRRARLLKEFARLVGDPNTGGMTRRNLVTAYRQEALKCLRLLAGQGPTKAAAVAKGTGVPHARRLMADNHYGWFERGDAKGVYGLSPKGAAAVTDYAAEIDRLVSASHPADSPQPGVTP</sequence>
<evidence type="ECO:0000313" key="2">
    <source>
        <dbReference type="Proteomes" id="UP000278398"/>
    </source>
</evidence>
<name>A0A429YZV6_9HYPH</name>
<dbReference type="RefSeq" id="WP_126699050.1">
    <property type="nucleotide sequence ID" value="NZ_RWKW01000029.1"/>
</dbReference>
<dbReference type="Pfam" id="PF09929">
    <property type="entry name" value="DUF2161"/>
    <property type="match status" value="1"/>
</dbReference>
<evidence type="ECO:0000313" key="1">
    <source>
        <dbReference type="EMBL" id="RST86960.1"/>
    </source>
</evidence>
<protein>
    <submittedName>
        <fullName evidence="1">Uncharacterized protein</fullName>
    </submittedName>
</protein>
<dbReference type="AlphaFoldDB" id="A0A429YZV6"/>
<dbReference type="InterPro" id="IPR018679">
    <property type="entry name" value="DUF2161"/>
</dbReference>
<dbReference type="EMBL" id="RWKW01000029">
    <property type="protein sequence ID" value="RST86960.1"/>
    <property type="molecule type" value="Genomic_DNA"/>
</dbReference>
<dbReference type="Proteomes" id="UP000278398">
    <property type="component" value="Unassembled WGS sequence"/>
</dbReference>
<comment type="caution">
    <text evidence="1">The sequence shown here is derived from an EMBL/GenBank/DDBJ whole genome shotgun (WGS) entry which is preliminary data.</text>
</comment>